<gene>
    <name evidence="2" type="ORF">E2C01_040408</name>
</gene>
<dbReference type="Proteomes" id="UP000324222">
    <property type="component" value="Unassembled WGS sequence"/>
</dbReference>
<dbReference type="AlphaFoldDB" id="A0A5B7FNP7"/>
<accession>A0A5B7FNP7</accession>
<proteinExistence type="predicted"/>
<feature type="compositionally biased region" description="Pro residues" evidence="1">
    <location>
        <begin position="1"/>
        <end position="12"/>
    </location>
</feature>
<name>A0A5B7FNP7_PORTR</name>
<protein>
    <submittedName>
        <fullName evidence="2">Uncharacterized protein</fullName>
    </submittedName>
</protein>
<comment type="caution">
    <text evidence="2">The sequence shown here is derived from an EMBL/GenBank/DDBJ whole genome shotgun (WGS) entry which is preliminary data.</text>
</comment>
<evidence type="ECO:0000256" key="1">
    <source>
        <dbReference type="SAM" id="MobiDB-lite"/>
    </source>
</evidence>
<dbReference type="EMBL" id="VSRR010007324">
    <property type="protein sequence ID" value="MPC46683.1"/>
    <property type="molecule type" value="Genomic_DNA"/>
</dbReference>
<reference evidence="2 3" key="1">
    <citation type="submission" date="2019-05" db="EMBL/GenBank/DDBJ databases">
        <title>Another draft genome of Portunus trituberculatus and its Hox gene families provides insights of decapod evolution.</title>
        <authorList>
            <person name="Jeong J.-H."/>
            <person name="Song I."/>
            <person name="Kim S."/>
            <person name="Choi T."/>
            <person name="Kim D."/>
            <person name="Ryu S."/>
            <person name="Kim W."/>
        </authorList>
    </citation>
    <scope>NUCLEOTIDE SEQUENCE [LARGE SCALE GENOMIC DNA]</scope>
    <source>
        <tissue evidence="2">Muscle</tissue>
    </source>
</reference>
<sequence length="97" mass="10560">MTLDRPAPPHSCHPPTLARPAGLKGEGVHLFAFRVKMGGSGHNTRYSNRCVSLSSPRCYARRGPPTTPLRGRLCRVSLHSIRTLREGDTTPLGSLCL</sequence>
<organism evidence="2 3">
    <name type="scientific">Portunus trituberculatus</name>
    <name type="common">Swimming crab</name>
    <name type="synonym">Neptunus trituberculatus</name>
    <dbReference type="NCBI Taxonomy" id="210409"/>
    <lineage>
        <taxon>Eukaryota</taxon>
        <taxon>Metazoa</taxon>
        <taxon>Ecdysozoa</taxon>
        <taxon>Arthropoda</taxon>
        <taxon>Crustacea</taxon>
        <taxon>Multicrustacea</taxon>
        <taxon>Malacostraca</taxon>
        <taxon>Eumalacostraca</taxon>
        <taxon>Eucarida</taxon>
        <taxon>Decapoda</taxon>
        <taxon>Pleocyemata</taxon>
        <taxon>Brachyura</taxon>
        <taxon>Eubrachyura</taxon>
        <taxon>Portunoidea</taxon>
        <taxon>Portunidae</taxon>
        <taxon>Portuninae</taxon>
        <taxon>Portunus</taxon>
    </lineage>
</organism>
<evidence type="ECO:0000313" key="3">
    <source>
        <dbReference type="Proteomes" id="UP000324222"/>
    </source>
</evidence>
<feature type="region of interest" description="Disordered" evidence="1">
    <location>
        <begin position="1"/>
        <end position="20"/>
    </location>
</feature>
<keyword evidence="3" id="KW-1185">Reference proteome</keyword>
<evidence type="ECO:0000313" key="2">
    <source>
        <dbReference type="EMBL" id="MPC46683.1"/>
    </source>
</evidence>